<dbReference type="Proteomes" id="UP000660729">
    <property type="component" value="Unassembled WGS sequence"/>
</dbReference>
<name>A0A8H6RQN8_9PEZI</name>
<evidence type="ECO:0000313" key="3">
    <source>
        <dbReference type="Proteomes" id="UP000660729"/>
    </source>
</evidence>
<feature type="region of interest" description="Disordered" evidence="1">
    <location>
        <begin position="303"/>
        <end position="369"/>
    </location>
</feature>
<protein>
    <submittedName>
        <fullName evidence="2">Uncharacterized protein</fullName>
    </submittedName>
</protein>
<organism evidence="2 3">
    <name type="scientific">Pseudocercospora fuligena</name>
    <dbReference type="NCBI Taxonomy" id="685502"/>
    <lineage>
        <taxon>Eukaryota</taxon>
        <taxon>Fungi</taxon>
        <taxon>Dikarya</taxon>
        <taxon>Ascomycota</taxon>
        <taxon>Pezizomycotina</taxon>
        <taxon>Dothideomycetes</taxon>
        <taxon>Dothideomycetidae</taxon>
        <taxon>Mycosphaerellales</taxon>
        <taxon>Mycosphaerellaceae</taxon>
        <taxon>Pseudocercospora</taxon>
    </lineage>
</organism>
<evidence type="ECO:0000313" key="2">
    <source>
        <dbReference type="EMBL" id="KAF7196185.1"/>
    </source>
</evidence>
<gene>
    <name evidence="2" type="ORF">HII31_02586</name>
</gene>
<dbReference type="OrthoDB" id="3639531at2759"/>
<dbReference type="EMBL" id="JABCIY010000031">
    <property type="protein sequence ID" value="KAF7196185.1"/>
    <property type="molecule type" value="Genomic_DNA"/>
</dbReference>
<sequence>MSAPQCSLLDLPQELLEIICDYAYPHPGDSTVLFKNRWERRELERKSKNPQHEIVPFPRPKVNDFLVCKRFFITSARAYSSRGRFEYVSLCNSDTLRRVQGIFCQWVTSLKMLFMDVHGFKRKAFPSLRDVQLVVQAHFFYDLEPNAIFQRECSYQELKSSRMYDTVTRKLTGLQRFQIIPNYDCQVIGHHQQFKANLQRFDGLLKPFVLGSNPTALQANESSKSGSMPLYIGSAVNMDASMSRLTTTLRVENQQKATGAQDVSFPKPTTLAAAKARHQEWRQRDGVSDTCSSDMDLEAAECGFGSTPKHGAERLQSKKPSGKPHLLGTTTGIATEEGRSSRSIVTANQRGTGREPPEASSQGISVELTPRSYENGVILDSRATCGPLSPPRGQSEQLSGQWQLPKSERKAERYSPAAGSAIDPLTTGSNDQTPTTRQIRGDRPGLQRSTATVADLLAQEKENWNDVYHLCNMFTERGERLSEVDPEADILNALRPPVRHIYELEDSVAERRPTGHIIAPVVQVDAANTERNG</sequence>
<accession>A0A8H6RQN8</accession>
<evidence type="ECO:0000256" key="1">
    <source>
        <dbReference type="SAM" id="MobiDB-lite"/>
    </source>
</evidence>
<keyword evidence="3" id="KW-1185">Reference proteome</keyword>
<feature type="compositionally biased region" description="Polar residues" evidence="1">
    <location>
        <begin position="341"/>
        <end position="351"/>
    </location>
</feature>
<feature type="region of interest" description="Disordered" evidence="1">
    <location>
        <begin position="381"/>
        <end position="446"/>
    </location>
</feature>
<proteinExistence type="predicted"/>
<reference evidence="2" key="1">
    <citation type="submission" date="2020-04" db="EMBL/GenBank/DDBJ databases">
        <title>Draft genome resource of the tomato pathogen Pseudocercospora fuligena.</title>
        <authorList>
            <person name="Zaccaron A."/>
        </authorList>
    </citation>
    <scope>NUCLEOTIDE SEQUENCE</scope>
    <source>
        <strain evidence="2">PF001</strain>
    </source>
</reference>
<comment type="caution">
    <text evidence="2">The sequence shown here is derived from an EMBL/GenBank/DDBJ whole genome shotgun (WGS) entry which is preliminary data.</text>
</comment>
<feature type="compositionally biased region" description="Polar residues" evidence="1">
    <location>
        <begin position="426"/>
        <end position="438"/>
    </location>
</feature>
<dbReference type="AlphaFoldDB" id="A0A8H6RQN8"/>
<feature type="compositionally biased region" description="Polar residues" evidence="1">
    <location>
        <begin position="392"/>
        <end position="404"/>
    </location>
</feature>